<dbReference type="AlphaFoldDB" id="A0A6G1IZE6"/>
<dbReference type="EMBL" id="MU005583">
    <property type="protein sequence ID" value="KAF2683624.1"/>
    <property type="molecule type" value="Genomic_DNA"/>
</dbReference>
<feature type="region of interest" description="Disordered" evidence="1">
    <location>
        <begin position="1"/>
        <end position="26"/>
    </location>
</feature>
<dbReference type="OrthoDB" id="5365701at2759"/>
<dbReference type="Proteomes" id="UP000799291">
    <property type="component" value="Unassembled WGS sequence"/>
</dbReference>
<evidence type="ECO:0000313" key="2">
    <source>
        <dbReference type="EMBL" id="KAF2683624.1"/>
    </source>
</evidence>
<evidence type="ECO:0000313" key="3">
    <source>
        <dbReference type="Proteomes" id="UP000799291"/>
    </source>
</evidence>
<sequence length="137" mass="14828">MEAAGPAIDTASGNERAGDGNSATQEDTAYLETRSNAARTPERALGGILSIADAAAACRESLTECLAIESLREEWAEDRLADFKLWDAGVGASSNKKASLEERLILKPHVRNVVLDLLIVLKSTFDQCRELGTRHSW</sequence>
<reference evidence="2" key="1">
    <citation type="journal article" date="2020" name="Stud. Mycol.">
        <title>101 Dothideomycetes genomes: a test case for predicting lifestyles and emergence of pathogens.</title>
        <authorList>
            <person name="Haridas S."/>
            <person name="Albert R."/>
            <person name="Binder M."/>
            <person name="Bloem J."/>
            <person name="Labutti K."/>
            <person name="Salamov A."/>
            <person name="Andreopoulos B."/>
            <person name="Baker S."/>
            <person name="Barry K."/>
            <person name="Bills G."/>
            <person name="Bluhm B."/>
            <person name="Cannon C."/>
            <person name="Castanera R."/>
            <person name="Culley D."/>
            <person name="Daum C."/>
            <person name="Ezra D."/>
            <person name="Gonzalez J."/>
            <person name="Henrissat B."/>
            <person name="Kuo A."/>
            <person name="Liang C."/>
            <person name="Lipzen A."/>
            <person name="Lutzoni F."/>
            <person name="Magnuson J."/>
            <person name="Mondo S."/>
            <person name="Nolan M."/>
            <person name="Ohm R."/>
            <person name="Pangilinan J."/>
            <person name="Park H.-J."/>
            <person name="Ramirez L."/>
            <person name="Alfaro M."/>
            <person name="Sun H."/>
            <person name="Tritt A."/>
            <person name="Yoshinaga Y."/>
            <person name="Zwiers L.-H."/>
            <person name="Turgeon B."/>
            <person name="Goodwin S."/>
            <person name="Spatafora J."/>
            <person name="Crous P."/>
            <person name="Grigoriev I."/>
        </authorList>
    </citation>
    <scope>NUCLEOTIDE SEQUENCE</scope>
    <source>
        <strain evidence="2">CBS 122367</strain>
    </source>
</reference>
<name>A0A6G1IZE6_9PLEO</name>
<gene>
    <name evidence="2" type="ORF">K458DRAFT_39983</name>
</gene>
<accession>A0A6G1IZE6</accession>
<organism evidence="2 3">
    <name type="scientific">Lentithecium fluviatile CBS 122367</name>
    <dbReference type="NCBI Taxonomy" id="1168545"/>
    <lineage>
        <taxon>Eukaryota</taxon>
        <taxon>Fungi</taxon>
        <taxon>Dikarya</taxon>
        <taxon>Ascomycota</taxon>
        <taxon>Pezizomycotina</taxon>
        <taxon>Dothideomycetes</taxon>
        <taxon>Pleosporomycetidae</taxon>
        <taxon>Pleosporales</taxon>
        <taxon>Massarineae</taxon>
        <taxon>Lentitheciaceae</taxon>
        <taxon>Lentithecium</taxon>
    </lineage>
</organism>
<keyword evidence="3" id="KW-1185">Reference proteome</keyword>
<proteinExistence type="predicted"/>
<protein>
    <submittedName>
        <fullName evidence="2">Uncharacterized protein</fullName>
    </submittedName>
</protein>
<evidence type="ECO:0000256" key="1">
    <source>
        <dbReference type="SAM" id="MobiDB-lite"/>
    </source>
</evidence>